<organism evidence="1 2">
    <name type="scientific">Klebsiella grimontii</name>
    <dbReference type="NCBI Taxonomy" id="2058152"/>
    <lineage>
        <taxon>Bacteria</taxon>
        <taxon>Pseudomonadati</taxon>
        <taxon>Pseudomonadota</taxon>
        <taxon>Gammaproteobacteria</taxon>
        <taxon>Enterobacterales</taxon>
        <taxon>Enterobacteriaceae</taxon>
        <taxon>Klebsiella/Raoultella group</taxon>
        <taxon>Klebsiella</taxon>
    </lineage>
</organism>
<dbReference type="EMBL" id="FZTC01000002">
    <property type="protein sequence ID" value="SNU32531.1"/>
    <property type="molecule type" value="Genomic_DNA"/>
</dbReference>
<sequence length="150" mass="16829">MTDGMIYHGVRKHELLRIIERSGLTFEEVPNTFGFAETTHNPLSLILDGYFIQITPMAREDYNWEIAPVDTVILSIIIPPSLDEDLDENTMTIMSDCGVAEFELEDAGTRINRLITFVGGATAGNFLHQLRLLYITACQTQGGFEDNDET</sequence>
<protein>
    <recommendedName>
        <fullName evidence="3">HtdA</fullName>
    </recommendedName>
</protein>
<accession>A0A285AV28</accession>
<evidence type="ECO:0000313" key="1">
    <source>
        <dbReference type="EMBL" id="SNU32531.1"/>
    </source>
</evidence>
<dbReference type="AlphaFoldDB" id="A0A285AV28"/>
<evidence type="ECO:0000313" key="2">
    <source>
        <dbReference type="Proteomes" id="UP000220639"/>
    </source>
</evidence>
<proteinExistence type="predicted"/>
<dbReference type="RefSeq" id="WP_098140163.1">
    <property type="nucleotide sequence ID" value="NZ_CBCSJA010000067.1"/>
</dbReference>
<dbReference type="Proteomes" id="UP000220639">
    <property type="component" value="Unassembled WGS sequence"/>
</dbReference>
<gene>
    <name evidence="1" type="ORF">KOSB73_100045</name>
</gene>
<name>A0A285AV28_9ENTR</name>
<reference evidence="2" key="1">
    <citation type="submission" date="2017-08" db="EMBL/GenBank/DDBJ databases">
        <authorList>
            <person name="Brisse S."/>
        </authorList>
    </citation>
    <scope>NUCLEOTIDE SEQUENCE [LARGE SCALE GENOMIC DNA]</scope>
    <source>
        <strain evidence="2">06D021</strain>
    </source>
</reference>
<evidence type="ECO:0008006" key="3">
    <source>
        <dbReference type="Google" id="ProtNLM"/>
    </source>
</evidence>